<evidence type="ECO:0000256" key="5">
    <source>
        <dbReference type="ARBA" id="ARBA00022695"/>
    </source>
</evidence>
<evidence type="ECO:0000256" key="1">
    <source>
        <dbReference type="ARBA" id="ARBA00009558"/>
    </source>
</evidence>
<keyword evidence="3" id="KW-0328">Glycosyltransferase</keyword>
<evidence type="ECO:0000256" key="2">
    <source>
        <dbReference type="ARBA" id="ARBA00012031"/>
    </source>
</evidence>
<evidence type="ECO:0000313" key="9">
    <source>
        <dbReference type="Proteomes" id="UP000001062"/>
    </source>
</evidence>
<sequence>MPLNNINTSFSHLKLEIDTTSHASSSNTHADTSKSKSMASMSKFLNCFAPMNSTDSPKTPHSPSTPETPETPTTPDYVAMIGKKRIQNSDMKRSLAQLIDRFNSSDDPYKSTAPKPAEFTIARSLEKKDRSLFAHNALSDDEFLGLNLYTSALYRPINQHLRYEAKADTAPVVDAMISGMNKLAKIPDYRVDQTVYRGIEKRMTDQEVQQRFQQYSIYSDSAFISSSLDEAEAAEFIGPVQLQITPVTAIKAEEFSDWPDENEAIFKPNTQFFVDDVTKDDNGKTWRVKLTEVDDVIADFVKNR</sequence>
<comment type="catalytic activity">
    <reaction evidence="6">
        <text>L-arginyl-[protein] + NAD(+) = N(omega)-(ADP-D-ribosyl)-L-arginyl-[protein] + nicotinamide + H(+)</text>
        <dbReference type="Rhea" id="RHEA:19149"/>
        <dbReference type="Rhea" id="RHEA-COMP:10532"/>
        <dbReference type="Rhea" id="RHEA-COMP:15087"/>
        <dbReference type="ChEBI" id="CHEBI:15378"/>
        <dbReference type="ChEBI" id="CHEBI:17154"/>
        <dbReference type="ChEBI" id="CHEBI:29965"/>
        <dbReference type="ChEBI" id="CHEBI:57540"/>
        <dbReference type="ChEBI" id="CHEBI:142554"/>
        <dbReference type="EC" id="2.4.2.31"/>
    </reaction>
</comment>
<name>F2JYU7_MARM1</name>
<evidence type="ECO:0000313" key="8">
    <source>
        <dbReference type="EMBL" id="ADZ89722.1"/>
    </source>
</evidence>
<organism evidence="8 9">
    <name type="scientific">Marinomonas mediterranea (strain ATCC 700492 / JCM 21426 / NBRC 103028 / MMB-1)</name>
    <dbReference type="NCBI Taxonomy" id="717774"/>
    <lineage>
        <taxon>Bacteria</taxon>
        <taxon>Pseudomonadati</taxon>
        <taxon>Pseudomonadota</taxon>
        <taxon>Gammaproteobacteria</taxon>
        <taxon>Oceanospirillales</taxon>
        <taxon>Oceanospirillaceae</taxon>
        <taxon>Marinomonas</taxon>
    </lineage>
</organism>
<dbReference type="PATRIC" id="fig|717774.3.peg.434"/>
<dbReference type="GO" id="GO:0016779">
    <property type="term" value="F:nucleotidyltransferase activity"/>
    <property type="evidence" value="ECO:0007669"/>
    <property type="project" value="UniProtKB-KW"/>
</dbReference>
<accession>F2JYU7</accession>
<dbReference type="STRING" id="717774.Marme_0423"/>
<feature type="region of interest" description="Disordered" evidence="7">
    <location>
        <begin position="49"/>
        <end position="74"/>
    </location>
</feature>
<dbReference type="InterPro" id="IPR000768">
    <property type="entry name" value="ART"/>
</dbReference>
<reference evidence="8 9" key="1">
    <citation type="journal article" date="2012" name="Stand. Genomic Sci.">
        <title>Complete genome sequence of the melanogenic marine bacterium Marinomonas mediterranea type strain (MMB-1(T)).</title>
        <authorList>
            <person name="Lucas-Elio P."/>
            <person name="Goodwin L."/>
            <person name="Woyke T."/>
            <person name="Pitluck S."/>
            <person name="Nolan M."/>
            <person name="Kyrpides N.C."/>
            <person name="Detter J.C."/>
            <person name="Copeland A."/>
            <person name="Teshima H."/>
            <person name="Bruce D."/>
            <person name="Detter C."/>
            <person name="Tapia R."/>
            <person name="Han S."/>
            <person name="Land M.L."/>
            <person name="Ivanova N."/>
            <person name="Mikhailova N."/>
            <person name="Johnston A.W."/>
            <person name="Sanchez-Amat A."/>
        </authorList>
    </citation>
    <scope>NUCLEOTIDE SEQUENCE [LARGE SCALE GENOMIC DNA]</scope>
    <source>
        <strain evidence="9">ATCC 700492 / JCM 21426 / NBRC 103028 / MMB-1</strain>
    </source>
</reference>
<dbReference type="Gene3D" id="3.90.176.10">
    <property type="entry name" value="Toxin ADP-ribosyltransferase, Chain A, domain 1"/>
    <property type="match status" value="1"/>
</dbReference>
<dbReference type="KEGG" id="mme:Marme_0423"/>
<keyword evidence="9" id="KW-1185">Reference proteome</keyword>
<dbReference type="EC" id="2.4.2.31" evidence="2"/>
<dbReference type="Proteomes" id="UP000001062">
    <property type="component" value="Chromosome"/>
</dbReference>
<evidence type="ECO:0000256" key="6">
    <source>
        <dbReference type="ARBA" id="ARBA00047597"/>
    </source>
</evidence>
<proteinExistence type="inferred from homology"/>
<dbReference type="Pfam" id="PF01129">
    <property type="entry name" value="ART"/>
    <property type="match status" value="1"/>
</dbReference>
<dbReference type="AlphaFoldDB" id="F2JYU7"/>
<dbReference type="HOGENOM" id="CLU_081294_0_0_6"/>
<evidence type="ECO:0000256" key="3">
    <source>
        <dbReference type="ARBA" id="ARBA00022676"/>
    </source>
</evidence>
<dbReference type="PROSITE" id="PS51996">
    <property type="entry name" value="TR_MART"/>
    <property type="match status" value="1"/>
</dbReference>
<dbReference type="GO" id="GO:0106274">
    <property type="term" value="F:NAD+-protein-arginine ADP-ribosyltransferase activity"/>
    <property type="evidence" value="ECO:0007669"/>
    <property type="project" value="UniProtKB-EC"/>
</dbReference>
<keyword evidence="5" id="KW-0548">Nucleotidyltransferase</keyword>
<comment type="similarity">
    <text evidence="1">Belongs to the Arg-specific ADP-ribosyltransferase family.</text>
</comment>
<dbReference type="SUPFAM" id="SSF56399">
    <property type="entry name" value="ADP-ribosylation"/>
    <property type="match status" value="1"/>
</dbReference>
<protein>
    <recommendedName>
        <fullName evidence="2">NAD(+)--protein-arginine ADP-ribosyltransferase</fullName>
        <ecNumber evidence="2">2.4.2.31</ecNumber>
    </recommendedName>
</protein>
<keyword evidence="4 8" id="KW-0808">Transferase</keyword>
<dbReference type="eggNOG" id="ENOG5033ARV">
    <property type="taxonomic scope" value="Bacteria"/>
</dbReference>
<feature type="compositionally biased region" description="Low complexity" evidence="7">
    <location>
        <begin position="53"/>
        <end position="74"/>
    </location>
</feature>
<dbReference type="EMBL" id="CP002583">
    <property type="protein sequence ID" value="ADZ89722.1"/>
    <property type="molecule type" value="Genomic_DNA"/>
</dbReference>
<evidence type="ECO:0000256" key="4">
    <source>
        <dbReference type="ARBA" id="ARBA00022679"/>
    </source>
</evidence>
<evidence type="ECO:0000256" key="7">
    <source>
        <dbReference type="SAM" id="MobiDB-lite"/>
    </source>
</evidence>
<gene>
    <name evidence="8" type="ordered locus">Marme_0423</name>
</gene>
<dbReference type="OrthoDB" id="7017561at2"/>
<dbReference type="RefSeq" id="WP_013659628.1">
    <property type="nucleotide sequence ID" value="NC_015276.1"/>
</dbReference>